<dbReference type="EMBL" id="AXCJ01000004">
    <property type="protein sequence ID" value="ETO91511.1"/>
    <property type="molecule type" value="Genomic_DNA"/>
</dbReference>
<gene>
    <name evidence="1" type="ORF">P857_82</name>
</gene>
<reference evidence="1 2" key="1">
    <citation type="journal article" date="2013" name="PLoS ONE">
        <title>Bacterial endosymbiosis in a chordate host: long-term co-evolution and conservation of secondary metabolism.</title>
        <authorList>
            <person name="Kwan J.C."/>
            <person name="Schmidt E.W."/>
        </authorList>
    </citation>
    <scope>NUCLEOTIDE SEQUENCE [LARGE SCALE GENOMIC DNA]</scope>
    <source>
        <strain evidence="2">L6</strain>
    </source>
</reference>
<dbReference type="Proteomes" id="UP000018951">
    <property type="component" value="Unassembled WGS sequence"/>
</dbReference>
<evidence type="ECO:0000313" key="1">
    <source>
        <dbReference type="EMBL" id="ETO91511.1"/>
    </source>
</evidence>
<organism evidence="1 2">
    <name type="scientific">Candidatus Xenolissoclinum pacificiensis L6</name>
    <dbReference type="NCBI Taxonomy" id="1401685"/>
    <lineage>
        <taxon>Bacteria</taxon>
        <taxon>Pseudomonadati</taxon>
        <taxon>Pseudomonadota</taxon>
        <taxon>Alphaproteobacteria</taxon>
        <taxon>Rickettsiales</taxon>
        <taxon>Anaplasmataceae</taxon>
        <taxon>Candidatus Xenolissoclinum</taxon>
    </lineage>
</organism>
<name>W2UZC6_9RICK</name>
<proteinExistence type="predicted"/>
<accession>W2UZC6</accession>
<comment type="caution">
    <text evidence="1">The sequence shown here is derived from an EMBL/GenBank/DDBJ whole genome shotgun (WGS) entry which is preliminary data.</text>
</comment>
<protein>
    <submittedName>
        <fullName evidence="1">Uncharacterized protein</fullName>
    </submittedName>
</protein>
<evidence type="ECO:0000313" key="2">
    <source>
        <dbReference type="Proteomes" id="UP000018951"/>
    </source>
</evidence>
<keyword evidence="2" id="KW-1185">Reference proteome</keyword>
<sequence length="65" mass="7466">MLDVNKGIDNLLYHRVIGDLDASFMDKLIVLFHTKSTTEDKIQGNQDKYFIELAFSNKYLGKVLS</sequence>
<dbReference type="AlphaFoldDB" id="W2UZC6"/>